<dbReference type="GeneID" id="25285508"/>
<accession>A0A072NZY2</accession>
<dbReference type="SUPFAM" id="SSF51556">
    <property type="entry name" value="Metallo-dependent hydrolases"/>
    <property type="match status" value="1"/>
</dbReference>
<evidence type="ECO:0000259" key="4">
    <source>
        <dbReference type="Pfam" id="PF04909"/>
    </source>
</evidence>
<feature type="domain" description="Amidohydrolase-related" evidence="4">
    <location>
        <begin position="63"/>
        <end position="355"/>
    </location>
</feature>
<dbReference type="Gene3D" id="3.20.20.140">
    <property type="entry name" value="Metal-dependent hydrolases"/>
    <property type="match status" value="1"/>
</dbReference>
<dbReference type="STRING" id="1182545.A0A072NZY2"/>
<evidence type="ECO:0000256" key="3">
    <source>
        <dbReference type="RuleBase" id="RU366045"/>
    </source>
</evidence>
<dbReference type="GO" id="GO:0005829">
    <property type="term" value="C:cytosol"/>
    <property type="evidence" value="ECO:0007669"/>
    <property type="project" value="TreeGrafter"/>
</dbReference>
<organism evidence="5 6">
    <name type="scientific">Exophiala aquamarina CBS 119918</name>
    <dbReference type="NCBI Taxonomy" id="1182545"/>
    <lineage>
        <taxon>Eukaryota</taxon>
        <taxon>Fungi</taxon>
        <taxon>Dikarya</taxon>
        <taxon>Ascomycota</taxon>
        <taxon>Pezizomycotina</taxon>
        <taxon>Eurotiomycetes</taxon>
        <taxon>Chaetothyriomycetidae</taxon>
        <taxon>Chaetothyriales</taxon>
        <taxon>Herpotrichiellaceae</taxon>
        <taxon>Exophiala</taxon>
    </lineage>
</organism>
<evidence type="ECO:0000313" key="5">
    <source>
        <dbReference type="EMBL" id="KEF53156.1"/>
    </source>
</evidence>
<dbReference type="PANTHER" id="PTHR21240">
    <property type="entry name" value="2-AMINO-3-CARBOXYLMUCONATE-6-SEMIALDEHYDE DECARBOXYLASE"/>
    <property type="match status" value="1"/>
</dbReference>
<dbReference type="GO" id="GO:0019748">
    <property type="term" value="P:secondary metabolic process"/>
    <property type="evidence" value="ECO:0007669"/>
    <property type="project" value="TreeGrafter"/>
</dbReference>
<dbReference type="VEuPathDB" id="FungiDB:A1O9_10604"/>
<sequence length="374" mass="42420">MAKLAYPTVSQRVTFNSRRFKAPLKIALEEHISTKLFNPTETLPPQSRTAELPYMNPEFVADTEDRLTNIDARIEAMDRAGIALTIISLTMPGIEGIFDSAIAVSMARKVNDEIHDLYTAGLHAKRFRAFGVVPMQDPEAATIELERCIKELGFVGVLVNGYSNVGGESTVQYLDEPACAPFWAKLEELDVPLYLHPRIPPPDQMRIYKGYEFLAGSPWGFGLETATHALRLMASGLFDHHPRLKVILGHCGEGLPFSLYRIDHRIRHFQNGLLQCKLRMQDYWERNFWVTTSGVFSDGAFAQTLKHCGEDRVLWSADYPYEDYDEISHWFDTLEISEHTRATVGWKNAERLFNLKASEAIAQPLRVDMKRGSV</sequence>
<dbReference type="PANTHER" id="PTHR21240:SF30">
    <property type="entry name" value="AMIDOHYDROLASE-RELATED DOMAIN-CONTAINING PROTEIN-RELATED"/>
    <property type="match status" value="1"/>
</dbReference>
<gene>
    <name evidence="5" type="ORF">A1O9_10604</name>
</gene>
<name>A0A072NZY2_9EURO</name>
<keyword evidence="1 3" id="KW-0210">Decarboxylase</keyword>
<evidence type="ECO:0000313" key="6">
    <source>
        <dbReference type="Proteomes" id="UP000027920"/>
    </source>
</evidence>
<evidence type="ECO:0000256" key="2">
    <source>
        <dbReference type="ARBA" id="ARBA00023239"/>
    </source>
</evidence>
<keyword evidence="6" id="KW-1185">Reference proteome</keyword>
<protein>
    <recommendedName>
        <fullName evidence="4">Amidohydrolase-related domain-containing protein</fullName>
    </recommendedName>
</protein>
<evidence type="ECO:0000256" key="1">
    <source>
        <dbReference type="ARBA" id="ARBA00022793"/>
    </source>
</evidence>
<dbReference type="Pfam" id="PF04909">
    <property type="entry name" value="Amidohydro_2"/>
    <property type="match status" value="1"/>
</dbReference>
<dbReference type="OrthoDB" id="432010at2759"/>
<dbReference type="HOGENOM" id="CLU_039329_5_0_1"/>
<keyword evidence="2 3" id="KW-0456">Lyase</keyword>
<dbReference type="InterPro" id="IPR032465">
    <property type="entry name" value="ACMSD"/>
</dbReference>
<proteinExistence type="inferred from homology"/>
<dbReference type="GO" id="GO:0016831">
    <property type="term" value="F:carboxy-lyase activity"/>
    <property type="evidence" value="ECO:0007669"/>
    <property type="project" value="UniProtKB-KW"/>
</dbReference>
<dbReference type="AlphaFoldDB" id="A0A072NZY2"/>
<dbReference type="InterPro" id="IPR006680">
    <property type="entry name" value="Amidohydro-rel"/>
</dbReference>
<dbReference type="Proteomes" id="UP000027920">
    <property type="component" value="Unassembled WGS sequence"/>
</dbReference>
<comment type="caution">
    <text evidence="5">The sequence shown here is derived from an EMBL/GenBank/DDBJ whole genome shotgun (WGS) entry which is preliminary data.</text>
</comment>
<dbReference type="GO" id="GO:0016787">
    <property type="term" value="F:hydrolase activity"/>
    <property type="evidence" value="ECO:0007669"/>
    <property type="project" value="InterPro"/>
</dbReference>
<comment type="similarity">
    <text evidence="3">Belongs to the metallo-dependent hydrolases superfamily.</text>
</comment>
<reference evidence="5 6" key="1">
    <citation type="submission" date="2013-03" db="EMBL/GenBank/DDBJ databases">
        <title>The Genome Sequence of Exophiala aquamarina CBS 119918.</title>
        <authorList>
            <consortium name="The Broad Institute Genomics Platform"/>
            <person name="Cuomo C."/>
            <person name="de Hoog S."/>
            <person name="Gorbushina A."/>
            <person name="Walker B."/>
            <person name="Young S.K."/>
            <person name="Zeng Q."/>
            <person name="Gargeya S."/>
            <person name="Fitzgerald M."/>
            <person name="Haas B."/>
            <person name="Abouelleil A."/>
            <person name="Allen A.W."/>
            <person name="Alvarado L."/>
            <person name="Arachchi H.M."/>
            <person name="Berlin A.M."/>
            <person name="Chapman S.B."/>
            <person name="Gainer-Dewar J."/>
            <person name="Goldberg J."/>
            <person name="Griggs A."/>
            <person name="Gujja S."/>
            <person name="Hansen M."/>
            <person name="Howarth C."/>
            <person name="Imamovic A."/>
            <person name="Ireland A."/>
            <person name="Larimer J."/>
            <person name="McCowan C."/>
            <person name="Murphy C."/>
            <person name="Pearson M."/>
            <person name="Poon T.W."/>
            <person name="Priest M."/>
            <person name="Roberts A."/>
            <person name="Saif S."/>
            <person name="Shea T."/>
            <person name="Sisk P."/>
            <person name="Sykes S."/>
            <person name="Wortman J."/>
            <person name="Nusbaum C."/>
            <person name="Birren B."/>
        </authorList>
    </citation>
    <scope>NUCLEOTIDE SEQUENCE [LARGE SCALE GENOMIC DNA]</scope>
    <source>
        <strain evidence="5 6">CBS 119918</strain>
    </source>
</reference>
<dbReference type="InterPro" id="IPR032466">
    <property type="entry name" value="Metal_Hydrolase"/>
</dbReference>
<dbReference type="EMBL" id="AMGV01000014">
    <property type="protein sequence ID" value="KEF53156.1"/>
    <property type="molecule type" value="Genomic_DNA"/>
</dbReference>
<dbReference type="RefSeq" id="XP_013255746.1">
    <property type="nucleotide sequence ID" value="XM_013400292.1"/>
</dbReference>